<dbReference type="InterPro" id="IPR036291">
    <property type="entry name" value="NAD(P)-bd_dom_sf"/>
</dbReference>
<evidence type="ECO:0000259" key="3">
    <source>
        <dbReference type="SMART" id="SM00822"/>
    </source>
</evidence>
<reference evidence="4" key="1">
    <citation type="submission" date="2022-11" db="EMBL/GenBank/DDBJ databases">
        <authorList>
            <person name="Petersen C."/>
        </authorList>
    </citation>
    <scope>NUCLEOTIDE SEQUENCE</scope>
    <source>
        <strain evidence="4">IBT 21917</strain>
    </source>
</reference>
<sequence length="358" mass="38692">MSDDLISNRILVSGGTGFVGSAIVRALVDKHPGCAITVIDRSAPRPQHALPKISCMQVDVTDAEEVHKAFESIQPNVVIHTAGIVPTVADRFGRRLEREVWKTNVVGTQNMLEAAAQSGVEAFIYTSTCCVVTDDLSMPYHNIDEQWPTSSSSLIYGESKATAEALVLKASSNQMATCSLRPSVLCGPGDYQLVPAIHGCIAKYQTPFVIGDGLNLWDVTHVSNIADAHVLAVENLVTCRTAAGEAFFIQNNEPITFRAFCLAIWAHFGHVPPLEIRIPEALAYLAGLVCEMVTWVTGTTTTLSRGSVRDACATRYASGKKAKEILGYEARIGMEEGIRLSCEDYSQRIGVELGAPRP</sequence>
<accession>A0A9W9IBS5</accession>
<dbReference type="GO" id="GO:0006694">
    <property type="term" value="P:steroid biosynthetic process"/>
    <property type="evidence" value="ECO:0007669"/>
    <property type="project" value="InterPro"/>
</dbReference>
<dbReference type="AlphaFoldDB" id="A0A9W9IBS5"/>
<keyword evidence="5" id="KW-1185">Reference proteome</keyword>
<evidence type="ECO:0000313" key="4">
    <source>
        <dbReference type="EMBL" id="KAJ5171967.1"/>
    </source>
</evidence>
<organism evidence="4 5">
    <name type="scientific">Penicillium capsulatum</name>
    <dbReference type="NCBI Taxonomy" id="69766"/>
    <lineage>
        <taxon>Eukaryota</taxon>
        <taxon>Fungi</taxon>
        <taxon>Dikarya</taxon>
        <taxon>Ascomycota</taxon>
        <taxon>Pezizomycotina</taxon>
        <taxon>Eurotiomycetes</taxon>
        <taxon>Eurotiomycetidae</taxon>
        <taxon>Eurotiales</taxon>
        <taxon>Aspergillaceae</taxon>
        <taxon>Penicillium</taxon>
    </lineage>
</organism>
<evidence type="ECO:0000313" key="5">
    <source>
        <dbReference type="Proteomes" id="UP001146351"/>
    </source>
</evidence>
<keyword evidence="2" id="KW-0560">Oxidoreductase</keyword>
<dbReference type="Proteomes" id="UP001146351">
    <property type="component" value="Unassembled WGS sequence"/>
</dbReference>
<dbReference type="SMART" id="SM00822">
    <property type="entry name" value="PKS_KR"/>
    <property type="match status" value="1"/>
</dbReference>
<reference evidence="4" key="2">
    <citation type="journal article" date="2023" name="IMA Fungus">
        <title>Comparative genomic study of the Penicillium genus elucidates a diverse pangenome and 15 lateral gene transfer events.</title>
        <authorList>
            <person name="Petersen C."/>
            <person name="Sorensen T."/>
            <person name="Nielsen M.R."/>
            <person name="Sondergaard T.E."/>
            <person name="Sorensen J.L."/>
            <person name="Fitzpatrick D.A."/>
            <person name="Frisvad J.C."/>
            <person name="Nielsen K.L."/>
        </authorList>
    </citation>
    <scope>NUCLEOTIDE SEQUENCE</scope>
    <source>
        <strain evidence="4">IBT 21917</strain>
    </source>
</reference>
<dbReference type="OrthoDB" id="10058185at2759"/>
<dbReference type="PANTHER" id="PTHR43245:SF51">
    <property type="entry name" value="SHORT CHAIN DEHYDROGENASE_REDUCTASE FAMILY 42E, MEMBER 2"/>
    <property type="match status" value="1"/>
</dbReference>
<dbReference type="InterPro" id="IPR002225">
    <property type="entry name" value="3Beta_OHSteriod_DH/Estase"/>
</dbReference>
<dbReference type="InterPro" id="IPR057326">
    <property type="entry name" value="KR_dom"/>
</dbReference>
<dbReference type="Gene3D" id="3.40.50.720">
    <property type="entry name" value="NAD(P)-binding Rossmann-like Domain"/>
    <property type="match status" value="1"/>
</dbReference>
<dbReference type="InterPro" id="IPR050177">
    <property type="entry name" value="Lipid_A_modif_metabolic_enz"/>
</dbReference>
<proteinExistence type="inferred from homology"/>
<dbReference type="EMBL" id="JAPQKO010000003">
    <property type="protein sequence ID" value="KAJ5171967.1"/>
    <property type="molecule type" value="Genomic_DNA"/>
</dbReference>
<comment type="caution">
    <text evidence="4">The sequence shown here is derived from an EMBL/GenBank/DDBJ whole genome shotgun (WGS) entry which is preliminary data.</text>
</comment>
<evidence type="ECO:0000256" key="2">
    <source>
        <dbReference type="ARBA" id="ARBA00023002"/>
    </source>
</evidence>
<protein>
    <recommendedName>
        <fullName evidence="3">Ketoreductase domain-containing protein</fullName>
    </recommendedName>
</protein>
<evidence type="ECO:0000256" key="1">
    <source>
        <dbReference type="ARBA" id="ARBA00009219"/>
    </source>
</evidence>
<dbReference type="GO" id="GO:0016616">
    <property type="term" value="F:oxidoreductase activity, acting on the CH-OH group of donors, NAD or NADP as acceptor"/>
    <property type="evidence" value="ECO:0007669"/>
    <property type="project" value="InterPro"/>
</dbReference>
<comment type="similarity">
    <text evidence="1">Belongs to the 3-beta-HSD family.</text>
</comment>
<feature type="domain" description="Ketoreductase" evidence="3">
    <location>
        <begin position="8"/>
        <end position="142"/>
    </location>
</feature>
<dbReference type="PANTHER" id="PTHR43245">
    <property type="entry name" value="BIFUNCTIONAL POLYMYXIN RESISTANCE PROTEIN ARNA"/>
    <property type="match status" value="1"/>
</dbReference>
<gene>
    <name evidence="4" type="ORF">N7492_004560</name>
</gene>
<name>A0A9W9IBS5_9EURO</name>
<dbReference type="SUPFAM" id="SSF51735">
    <property type="entry name" value="NAD(P)-binding Rossmann-fold domains"/>
    <property type="match status" value="1"/>
</dbReference>
<dbReference type="Pfam" id="PF01073">
    <property type="entry name" value="3Beta_HSD"/>
    <property type="match status" value="1"/>
</dbReference>